<organism evidence="1 2">
    <name type="scientific">Pedobacter helvus</name>
    <dbReference type="NCBI Taxonomy" id="2563444"/>
    <lineage>
        <taxon>Bacteria</taxon>
        <taxon>Pseudomonadati</taxon>
        <taxon>Bacteroidota</taxon>
        <taxon>Sphingobacteriia</taxon>
        <taxon>Sphingobacteriales</taxon>
        <taxon>Sphingobacteriaceae</taxon>
        <taxon>Pedobacter</taxon>
    </lineage>
</organism>
<dbReference type="RefSeq" id="WP_138729148.1">
    <property type="nucleotide sequence ID" value="NZ_SRMP02000050.1"/>
</dbReference>
<keyword evidence="2" id="KW-1185">Reference proteome</keyword>
<accession>A0ABW9JLY5</accession>
<protein>
    <submittedName>
        <fullName evidence="1">RteC domain-containing protein</fullName>
    </submittedName>
</protein>
<proteinExistence type="predicted"/>
<evidence type="ECO:0000313" key="2">
    <source>
        <dbReference type="Proteomes" id="UP001517367"/>
    </source>
</evidence>
<dbReference type="Pfam" id="PF09357">
    <property type="entry name" value="RteC"/>
    <property type="match status" value="1"/>
</dbReference>
<evidence type="ECO:0000313" key="1">
    <source>
        <dbReference type="EMBL" id="MFN0293475.1"/>
    </source>
</evidence>
<dbReference type="InterPro" id="IPR018534">
    <property type="entry name" value="Tet_reg_excision_RteC"/>
</dbReference>
<gene>
    <name evidence="1" type="ORF">E5L68_018995</name>
</gene>
<dbReference type="EMBL" id="SRMP02000050">
    <property type="protein sequence ID" value="MFN0293475.1"/>
    <property type="molecule type" value="Genomic_DNA"/>
</dbReference>
<reference evidence="1 2" key="1">
    <citation type="submission" date="2024-12" db="EMBL/GenBank/DDBJ databases">
        <authorList>
            <person name="Hu S."/>
        </authorList>
    </citation>
    <scope>NUCLEOTIDE SEQUENCE [LARGE SCALE GENOMIC DNA]</scope>
    <source>
        <strain evidence="1 2">P-25</strain>
    </source>
</reference>
<dbReference type="Proteomes" id="UP001517367">
    <property type="component" value="Unassembled WGS sequence"/>
</dbReference>
<name>A0ABW9JLY5_9SPHI</name>
<sequence>MIEQLAKRWLGELEQEMEELLDTRYEGVERLRKATILVERTLKKLRQQVQEKGFSSQDDEIYFFKHLKPKGYHWKIYFLELYTMECGRPQIGVIEQKEWLDREMAYVDRFFEQHHFFYEYYRLDSTELDSLYFLRGADKGSLLLPEVPELNPAFGTEGDYLFAKFMAFEKLRDWLVEKARYLLANPHADIGNISQAEELRWTGDSINLAELAFGIHRTGQVNKGTASIGAIFRWLEEKLQVSIGIPSKRLSEIRRRTTISRTRYLDEMIEMVIQKLDKEDEYHPDKNQRK</sequence>
<comment type="caution">
    <text evidence="1">The sequence shown here is derived from an EMBL/GenBank/DDBJ whole genome shotgun (WGS) entry which is preliminary data.</text>
</comment>